<dbReference type="PROSITE" id="PS51450">
    <property type="entry name" value="LRR"/>
    <property type="match status" value="3"/>
</dbReference>
<evidence type="ECO:0000313" key="1">
    <source>
        <dbReference type="EnsemblMetazoa" id="CPIJ006267-PA"/>
    </source>
</evidence>
<sequence>MWFVLLRCTLFLALAGTGSFVHALTASCSEGNGGYYDNSRNCTFRNVIVDDVATTVTFSSGSGYRYNTPYHFRFVDSKLIEVPRKIFDSYSTVQLLGVAECSIESISRYTFEKASSLLLLNLSTNSLQEVKNYVFTGASSLNHLDLSNNNISVIEEKAFANLYELTSLFLAGNSLKALEEAVFAPLTKLRKISMARNQLQILSNELFLHNTALTMVFLQNNQLVMLEKDMFQNVEGLEYLWLKNNNLTSLEFNDLNVKIIGVTNNQLKKIKLNPSVQQLFASNNSISMIEADDFAKLKIKSLDLAWNNLTSLDSISQITAVELMDLSHNALGPLKLTSFSKLTNLIDLNLEDTKISNLQHGTFSQLSSLKRLDISYNKLNRIDVDIFTSSHHLEELYIDGNRLKEFSYQEIHKIFPQMNKISIADNYWNCTFLTKMIRSLNTQTIVVGGFKSESLIADKTNVKGIYCTDDTNPLNEWNTTLKHLDKYLNNSEPIVDTTEIKQIMQNAIDDIEKFNEQKMALANTSEKLEGEILDLTKKQLALENDLIQVKQTILDVKLSQLQNATTNDTFVSSDLKRMMTELNDLTVAKFNLTSQKLELKIYEQSFKIDKFMDKINENAEKLLILRKQLDQTANPAFASYNPATFQGLKSEPSTAGSSHTLTIVIMGTLIVLLVAALAVLYRKSRRVTLRGKSCYSTSNTLATMMDNDI</sequence>
<dbReference type="VEuPathDB" id="VectorBase:CQUJHB017109"/>
<dbReference type="Pfam" id="PF13855">
    <property type="entry name" value="LRR_8"/>
    <property type="match status" value="3"/>
</dbReference>
<dbReference type="InterPro" id="IPR032675">
    <property type="entry name" value="LRR_dom_sf"/>
</dbReference>
<organism evidence="1 2">
    <name type="scientific">Culex quinquefasciatus</name>
    <name type="common">Southern house mosquito</name>
    <name type="synonym">Culex pungens</name>
    <dbReference type="NCBI Taxonomy" id="7176"/>
    <lineage>
        <taxon>Eukaryota</taxon>
        <taxon>Metazoa</taxon>
        <taxon>Ecdysozoa</taxon>
        <taxon>Arthropoda</taxon>
        <taxon>Hexapoda</taxon>
        <taxon>Insecta</taxon>
        <taxon>Pterygota</taxon>
        <taxon>Neoptera</taxon>
        <taxon>Endopterygota</taxon>
        <taxon>Diptera</taxon>
        <taxon>Nematocera</taxon>
        <taxon>Culicoidea</taxon>
        <taxon>Culicidae</taxon>
        <taxon>Culicinae</taxon>
        <taxon>Culicini</taxon>
        <taxon>Culex</taxon>
        <taxon>Culex</taxon>
    </lineage>
</organism>
<proteinExistence type="predicted"/>
<dbReference type="InterPro" id="IPR001611">
    <property type="entry name" value="Leu-rich_rpt"/>
</dbReference>
<reference evidence="1" key="1">
    <citation type="submission" date="2020-05" db="UniProtKB">
        <authorList>
            <consortium name="EnsemblMetazoa"/>
        </authorList>
    </citation>
    <scope>IDENTIFICATION</scope>
    <source>
        <strain evidence="1">JHB</strain>
    </source>
</reference>
<dbReference type="InParanoid" id="A0A1S4JHU2"/>
<dbReference type="Gene3D" id="3.80.10.10">
    <property type="entry name" value="Ribonuclease Inhibitor"/>
    <property type="match status" value="2"/>
</dbReference>
<evidence type="ECO:0000313" key="2">
    <source>
        <dbReference type="Proteomes" id="UP000002320"/>
    </source>
</evidence>
<keyword evidence="2" id="KW-1185">Reference proteome</keyword>
<dbReference type="OrthoDB" id="7789470at2759"/>
<dbReference type="SMART" id="SM00369">
    <property type="entry name" value="LRR_TYP"/>
    <property type="match status" value="9"/>
</dbReference>
<dbReference type="Proteomes" id="UP000002320">
    <property type="component" value="Unassembled WGS sequence"/>
</dbReference>
<protein>
    <submittedName>
        <fullName evidence="1">Uncharacterized protein</fullName>
    </submittedName>
</protein>
<dbReference type="SMART" id="SM00365">
    <property type="entry name" value="LRR_SD22"/>
    <property type="match status" value="8"/>
</dbReference>
<name>A0A1S4JHU2_CULQU</name>
<dbReference type="VEuPathDB" id="VectorBase:CPIJ006267"/>
<accession>A0A1S4JHU2</accession>
<dbReference type="PRINTS" id="PR00019">
    <property type="entry name" value="LEURICHRPT"/>
</dbReference>
<dbReference type="SUPFAM" id="SSF52058">
    <property type="entry name" value="L domain-like"/>
    <property type="match status" value="1"/>
</dbReference>
<dbReference type="AlphaFoldDB" id="A0A1S4JHU2"/>
<dbReference type="PROSITE" id="PS51257">
    <property type="entry name" value="PROKAR_LIPOPROTEIN"/>
    <property type="match status" value="1"/>
</dbReference>
<dbReference type="EnsemblMetazoa" id="CPIJ006267-RA">
    <property type="protein sequence ID" value="CPIJ006267-PA"/>
    <property type="gene ID" value="CPIJ006267"/>
</dbReference>
<dbReference type="PANTHER" id="PTHR24366">
    <property type="entry name" value="IG(IMMUNOGLOBULIN) AND LRR(LEUCINE RICH REPEAT) DOMAINS"/>
    <property type="match status" value="1"/>
</dbReference>
<dbReference type="InterPro" id="IPR003591">
    <property type="entry name" value="Leu-rich_rpt_typical-subtyp"/>
</dbReference>